<dbReference type="InterPro" id="IPR020020">
    <property type="entry name" value="Luciferase-type_oxidoreductase"/>
</dbReference>
<keyword evidence="4 6" id="KW-0503">Monooxygenase</keyword>
<dbReference type="GO" id="GO:0016705">
    <property type="term" value="F:oxidoreductase activity, acting on paired donors, with incorporation or reduction of molecular oxygen"/>
    <property type="evidence" value="ECO:0007669"/>
    <property type="project" value="InterPro"/>
</dbReference>
<evidence type="ECO:0000313" key="6">
    <source>
        <dbReference type="EMBL" id="GLK73632.1"/>
    </source>
</evidence>
<dbReference type="EMBL" id="BSFJ01000031">
    <property type="protein sequence ID" value="GLK73632.1"/>
    <property type="molecule type" value="Genomic_DNA"/>
</dbReference>
<keyword evidence="2" id="KW-0288">FMN</keyword>
<evidence type="ECO:0000256" key="4">
    <source>
        <dbReference type="ARBA" id="ARBA00023033"/>
    </source>
</evidence>
<dbReference type="InterPro" id="IPR051260">
    <property type="entry name" value="Diverse_substr_monoxygenases"/>
</dbReference>
<accession>A0A9W6N136</accession>
<dbReference type="Pfam" id="PF00296">
    <property type="entry name" value="Bac_luciferase"/>
    <property type="match status" value="1"/>
</dbReference>
<keyword evidence="3" id="KW-0560">Oxidoreductase</keyword>
<evidence type="ECO:0000313" key="7">
    <source>
        <dbReference type="Proteomes" id="UP001143370"/>
    </source>
</evidence>
<name>A0A9W6N136_9HYPH</name>
<organism evidence="6 7">
    <name type="scientific">Ancylobacter dichloromethanicus</name>
    <dbReference type="NCBI Taxonomy" id="518825"/>
    <lineage>
        <taxon>Bacteria</taxon>
        <taxon>Pseudomonadati</taxon>
        <taxon>Pseudomonadota</taxon>
        <taxon>Alphaproteobacteria</taxon>
        <taxon>Hyphomicrobiales</taxon>
        <taxon>Xanthobacteraceae</taxon>
        <taxon>Ancylobacter</taxon>
    </lineage>
</organism>
<evidence type="ECO:0000256" key="3">
    <source>
        <dbReference type="ARBA" id="ARBA00023002"/>
    </source>
</evidence>
<gene>
    <name evidence="6" type="ORF">GCM10017643_37500</name>
</gene>
<proteinExistence type="predicted"/>
<sequence>MESERIINPESVDYLVCMTQTSALALIRRPDHLTLGIELPLDNDWSPAGETRRVAAGRPRGVPDLSAQTDLVRKVDDLGFTAIWMRDVPVFDAANMGDAGSVHDVFALLGYLAAVTRNVALGTAAVVLPIRHPLMTAKAAASVDALSGGRLILGVASGDRPVEYPLLDLDFEARGQAFRDAVGYLRAAWQPGGLPVNGERVPTLDLLPRPVQPTIPLVVAGQARQEDGWLGDHMDGRFVYPGSVEKMAAQAARWRTATGGCGAFISAFHLDLVEDADAPAAPIRFGVRVGRNGLIAHLRALAEAGVDHLAINLRQSARPPAEIIEELASEVMPMLTRNQQARAA</sequence>
<comment type="caution">
    <text evidence="6">The sequence shown here is derived from an EMBL/GenBank/DDBJ whole genome shotgun (WGS) entry which is preliminary data.</text>
</comment>
<reference evidence="6" key="2">
    <citation type="submission" date="2023-01" db="EMBL/GenBank/DDBJ databases">
        <authorList>
            <person name="Sun Q."/>
            <person name="Evtushenko L."/>
        </authorList>
    </citation>
    <scope>NUCLEOTIDE SEQUENCE</scope>
    <source>
        <strain evidence="6">VKM B-2484</strain>
    </source>
</reference>
<dbReference type="InterPro" id="IPR011251">
    <property type="entry name" value="Luciferase-like_dom"/>
</dbReference>
<dbReference type="Gene3D" id="3.20.20.30">
    <property type="entry name" value="Luciferase-like domain"/>
    <property type="match status" value="1"/>
</dbReference>
<dbReference type="Proteomes" id="UP001143370">
    <property type="component" value="Unassembled WGS sequence"/>
</dbReference>
<evidence type="ECO:0000259" key="5">
    <source>
        <dbReference type="Pfam" id="PF00296"/>
    </source>
</evidence>
<protein>
    <submittedName>
        <fullName evidence="6">Monooxygenase</fullName>
    </submittedName>
</protein>
<keyword evidence="1" id="KW-0285">Flavoprotein</keyword>
<dbReference type="PANTHER" id="PTHR30011:SF16">
    <property type="entry name" value="C2H2 FINGER DOMAIN TRANSCRIPTION FACTOR (EUROFUNG)-RELATED"/>
    <property type="match status" value="1"/>
</dbReference>
<dbReference type="NCBIfam" id="TIGR03571">
    <property type="entry name" value="lucif_BA3436"/>
    <property type="match status" value="1"/>
</dbReference>
<dbReference type="InterPro" id="IPR036661">
    <property type="entry name" value="Luciferase-like_sf"/>
</dbReference>
<dbReference type="SUPFAM" id="SSF51679">
    <property type="entry name" value="Bacterial luciferase-like"/>
    <property type="match status" value="1"/>
</dbReference>
<keyword evidence="7" id="KW-1185">Reference proteome</keyword>
<evidence type="ECO:0000256" key="1">
    <source>
        <dbReference type="ARBA" id="ARBA00022630"/>
    </source>
</evidence>
<evidence type="ECO:0000256" key="2">
    <source>
        <dbReference type="ARBA" id="ARBA00022643"/>
    </source>
</evidence>
<reference evidence="6" key="1">
    <citation type="journal article" date="2014" name="Int. J. Syst. Evol. Microbiol.">
        <title>Complete genome sequence of Corynebacterium casei LMG S-19264T (=DSM 44701T), isolated from a smear-ripened cheese.</title>
        <authorList>
            <consortium name="US DOE Joint Genome Institute (JGI-PGF)"/>
            <person name="Walter F."/>
            <person name="Albersmeier A."/>
            <person name="Kalinowski J."/>
            <person name="Ruckert C."/>
        </authorList>
    </citation>
    <scope>NUCLEOTIDE SEQUENCE</scope>
    <source>
        <strain evidence="6">VKM B-2484</strain>
    </source>
</reference>
<dbReference type="PANTHER" id="PTHR30011">
    <property type="entry name" value="ALKANESULFONATE MONOOXYGENASE-RELATED"/>
    <property type="match status" value="1"/>
</dbReference>
<dbReference type="GO" id="GO:0004497">
    <property type="term" value="F:monooxygenase activity"/>
    <property type="evidence" value="ECO:0007669"/>
    <property type="project" value="UniProtKB-KW"/>
</dbReference>
<feature type="domain" description="Luciferase-like" evidence="5">
    <location>
        <begin position="56"/>
        <end position="256"/>
    </location>
</feature>
<dbReference type="AlphaFoldDB" id="A0A9W6N136"/>